<dbReference type="SUPFAM" id="SSF101498">
    <property type="entry name" value="Anti-sigma factor FlgM"/>
    <property type="match status" value="1"/>
</dbReference>
<keyword evidence="12" id="KW-1185">Reference proteome</keyword>
<dbReference type="EMBL" id="FOVE01000001">
    <property type="protein sequence ID" value="SFM98780.1"/>
    <property type="molecule type" value="Genomic_DNA"/>
</dbReference>
<protein>
    <recommendedName>
        <fullName evidence="2">Negative regulator of flagellin synthesis</fullName>
    </recommendedName>
    <alternativeName>
        <fullName evidence="8">Anti-sigma-28 factor</fullName>
    </alternativeName>
</protein>
<feature type="domain" description="Anti-sigma-28 factor FlgM C-terminal" evidence="10">
    <location>
        <begin position="35"/>
        <end position="86"/>
    </location>
</feature>
<feature type="compositionally biased region" description="Polar residues" evidence="9">
    <location>
        <begin position="22"/>
        <end position="36"/>
    </location>
</feature>
<dbReference type="Pfam" id="PF04316">
    <property type="entry name" value="FlgM"/>
    <property type="match status" value="1"/>
</dbReference>
<keyword evidence="6" id="KW-0804">Transcription</keyword>
<dbReference type="InterPro" id="IPR007412">
    <property type="entry name" value="FlgM"/>
</dbReference>
<dbReference type="STRING" id="83765.SAMN05660284_00223"/>
<dbReference type="InterPro" id="IPR031316">
    <property type="entry name" value="FlgM_C"/>
</dbReference>
<evidence type="ECO:0000256" key="3">
    <source>
        <dbReference type="ARBA" id="ARBA00022491"/>
    </source>
</evidence>
<evidence type="ECO:0000256" key="8">
    <source>
        <dbReference type="ARBA" id="ARBA00030117"/>
    </source>
</evidence>
<feature type="region of interest" description="Disordered" evidence="9">
    <location>
        <begin position="1"/>
        <end position="36"/>
    </location>
</feature>
<evidence type="ECO:0000256" key="9">
    <source>
        <dbReference type="SAM" id="MobiDB-lite"/>
    </source>
</evidence>
<proteinExistence type="inferred from homology"/>
<dbReference type="Proteomes" id="UP000242869">
    <property type="component" value="Unassembled WGS sequence"/>
</dbReference>
<dbReference type="AlphaFoldDB" id="A0A1I4VCG5"/>
<evidence type="ECO:0000313" key="11">
    <source>
        <dbReference type="EMBL" id="SFM98780.1"/>
    </source>
</evidence>
<comment type="similarity">
    <text evidence="1">Belongs to the FlgM family.</text>
</comment>
<keyword evidence="5" id="KW-0805">Transcription regulation</keyword>
<evidence type="ECO:0000256" key="2">
    <source>
        <dbReference type="ARBA" id="ARBA00017823"/>
    </source>
</evidence>
<sequence length="95" mass="9731">MKIDNSAKPLAGSVARPASGRASASKTSDSAQQESVSINPLAAKLQAMEAGSATATFDADKVSAIRQAIAEGKFSIRADAIADKLVASVQELLQE</sequence>
<keyword evidence="3" id="KW-0678">Repressor</keyword>
<evidence type="ECO:0000259" key="10">
    <source>
        <dbReference type="Pfam" id="PF04316"/>
    </source>
</evidence>
<dbReference type="GO" id="GO:0045892">
    <property type="term" value="P:negative regulation of DNA-templated transcription"/>
    <property type="evidence" value="ECO:0007669"/>
    <property type="project" value="InterPro"/>
</dbReference>
<organism evidence="11 12">
    <name type="scientific">Formivibrio citricus</name>
    <dbReference type="NCBI Taxonomy" id="83765"/>
    <lineage>
        <taxon>Bacteria</taxon>
        <taxon>Pseudomonadati</taxon>
        <taxon>Pseudomonadota</taxon>
        <taxon>Betaproteobacteria</taxon>
        <taxon>Neisseriales</taxon>
        <taxon>Chitinibacteraceae</taxon>
        <taxon>Formivibrio</taxon>
    </lineage>
</organism>
<name>A0A1I4VCG5_9NEIS</name>
<evidence type="ECO:0000256" key="6">
    <source>
        <dbReference type="ARBA" id="ARBA00023163"/>
    </source>
</evidence>
<dbReference type="NCBIfam" id="TIGR03824">
    <property type="entry name" value="FlgM_jcvi"/>
    <property type="match status" value="1"/>
</dbReference>
<dbReference type="RefSeq" id="WP_091189921.1">
    <property type="nucleotide sequence ID" value="NZ_FOVE01000001.1"/>
</dbReference>
<dbReference type="OrthoDB" id="9181369at2"/>
<gene>
    <name evidence="11" type="ORF">SAMN05660284_00223</name>
</gene>
<reference evidence="12" key="1">
    <citation type="submission" date="2016-10" db="EMBL/GenBank/DDBJ databases">
        <authorList>
            <person name="Varghese N."/>
            <person name="Submissions S."/>
        </authorList>
    </citation>
    <scope>NUCLEOTIDE SEQUENCE [LARGE SCALE GENOMIC DNA]</scope>
    <source>
        <strain evidence="12">DSM 6150</strain>
    </source>
</reference>
<evidence type="ECO:0000256" key="4">
    <source>
        <dbReference type="ARBA" id="ARBA00022795"/>
    </source>
</evidence>
<evidence type="ECO:0000313" key="12">
    <source>
        <dbReference type="Proteomes" id="UP000242869"/>
    </source>
</evidence>
<dbReference type="InterPro" id="IPR035890">
    <property type="entry name" value="Anti-sigma-28_factor_FlgM_sf"/>
</dbReference>
<accession>A0A1I4VCG5</accession>
<dbReference type="GO" id="GO:0044781">
    <property type="term" value="P:bacterial-type flagellum organization"/>
    <property type="evidence" value="ECO:0007669"/>
    <property type="project" value="UniProtKB-KW"/>
</dbReference>
<evidence type="ECO:0000256" key="7">
    <source>
        <dbReference type="ARBA" id="ARBA00024739"/>
    </source>
</evidence>
<evidence type="ECO:0000256" key="1">
    <source>
        <dbReference type="ARBA" id="ARBA00005322"/>
    </source>
</evidence>
<keyword evidence="4" id="KW-1005">Bacterial flagellum biogenesis</keyword>
<evidence type="ECO:0000256" key="5">
    <source>
        <dbReference type="ARBA" id="ARBA00023015"/>
    </source>
</evidence>
<comment type="function">
    <text evidence="7">Responsible for the coupling of flagellin expression to flagellar assembly by preventing expression of the flagellin genes when a component of the middle class of proteins is defective. It negatively regulates flagellar genes by inhibiting the activity of FliA by directly binding to FliA.</text>
</comment>